<evidence type="ECO:0000313" key="2">
    <source>
        <dbReference type="Proteomes" id="UP000829398"/>
    </source>
</evidence>
<proteinExistence type="predicted"/>
<accession>A0ACB8ILP3</accession>
<gene>
    <name evidence="1" type="ORF">KPL71_023815</name>
</gene>
<name>A0ACB8ILP3_CITSI</name>
<reference evidence="2" key="1">
    <citation type="journal article" date="2023" name="Hortic. Res.">
        <title>A chromosome-level phased genome enabling allele-level studies in sweet orange: a case study on citrus Huanglongbing tolerance.</title>
        <authorList>
            <person name="Wu B."/>
            <person name="Yu Q."/>
            <person name="Deng Z."/>
            <person name="Duan Y."/>
            <person name="Luo F."/>
            <person name="Gmitter F. Jr."/>
        </authorList>
    </citation>
    <scope>NUCLEOTIDE SEQUENCE [LARGE SCALE GENOMIC DNA]</scope>
    <source>
        <strain evidence="2">cv. Valencia</strain>
    </source>
</reference>
<evidence type="ECO:0000313" key="1">
    <source>
        <dbReference type="EMBL" id="KAH9697933.1"/>
    </source>
</evidence>
<sequence>MATLNDSTFREGQSTTRPPFFDGNDYAYWKTRMRIYLQALDYEIWEVVCDGPFLPLTNNEFGEDIPKPSREWNELEKRKASLNSKAMNALFCALDKKEFHRVSSCESANEIWHKLEVVYEDLVAEKGHEEKKKSIALKASKYESDGESELDDEELAMLARRFRKFFKKTGERRNFRNFKNQREKKEVITCYECKKPGHIRSECPLINKFKKKAMVATWDDSEEDSSDEEGLYASLNGKYYAFVIVDDYSRYTWVLFLANKDDALDAFKVLCKKLQNEKGHGIVCIRSDHGGEFENHAFEIFCNNLGIEHQFSSPRTPQQNGVVERKNRSIQEMVRIMLNENALSKYFWAETVNTACYVLNRVLIRPHLNKTPYELWKDRKPNIGYFKVFGCKCFILNTKENLGKFNPKSDVGIFLGYSTSSKAYRVYNKRTLVVEESMHVTFDESNPSSAEKGVANDDADGELQEESSKENQENAPQENQEDRQEEQTNMELEQQDDISQTLPKEWRYVSSHPKDVILGDPSRGVTTRSSLGNTCEHNAFISQIEPKSFEDAENDESWIMAMQEELNQFERNNVWELVPKPEHQSVIGTKWIFRNKMDESSVVVRNKARLVAQGYNQEEGIDFDETFLLDRVDALSQQQQLLRYDFATFREKISDQQKKLLAGQRRILSYFGYDPGSSSSQPPS</sequence>
<keyword evidence="2" id="KW-1185">Reference proteome</keyword>
<protein>
    <submittedName>
        <fullName evidence="1">Integrase catalytic domain-containing protein</fullName>
    </submittedName>
</protein>
<dbReference type="Proteomes" id="UP000829398">
    <property type="component" value="Chromosome 8"/>
</dbReference>
<dbReference type="EMBL" id="CM039177">
    <property type="protein sequence ID" value="KAH9697933.1"/>
    <property type="molecule type" value="Genomic_DNA"/>
</dbReference>
<comment type="caution">
    <text evidence="1">The sequence shown here is derived from an EMBL/GenBank/DDBJ whole genome shotgun (WGS) entry which is preliminary data.</text>
</comment>
<organism evidence="1 2">
    <name type="scientific">Citrus sinensis</name>
    <name type="common">Sweet orange</name>
    <name type="synonym">Citrus aurantium var. sinensis</name>
    <dbReference type="NCBI Taxonomy" id="2711"/>
    <lineage>
        <taxon>Eukaryota</taxon>
        <taxon>Viridiplantae</taxon>
        <taxon>Streptophyta</taxon>
        <taxon>Embryophyta</taxon>
        <taxon>Tracheophyta</taxon>
        <taxon>Spermatophyta</taxon>
        <taxon>Magnoliopsida</taxon>
        <taxon>eudicotyledons</taxon>
        <taxon>Gunneridae</taxon>
        <taxon>Pentapetalae</taxon>
        <taxon>rosids</taxon>
        <taxon>malvids</taxon>
        <taxon>Sapindales</taxon>
        <taxon>Rutaceae</taxon>
        <taxon>Aurantioideae</taxon>
        <taxon>Citrus</taxon>
    </lineage>
</organism>